<dbReference type="OrthoDB" id="9812429at2"/>
<proteinExistence type="predicted"/>
<evidence type="ECO:0000313" key="3">
    <source>
        <dbReference type="Proteomes" id="UP000217785"/>
    </source>
</evidence>
<evidence type="ECO:0000313" key="2">
    <source>
        <dbReference type="EMBL" id="GAX91953.1"/>
    </source>
</evidence>
<dbReference type="PANTHER" id="PTHR40032">
    <property type="entry name" value="EXPORTED PROTEIN-RELATED"/>
    <property type="match status" value="1"/>
</dbReference>
<protein>
    <recommendedName>
        <fullName evidence="1">Putative amidase domain-containing protein</fullName>
    </recommendedName>
</protein>
<dbReference type="InterPro" id="IPR024301">
    <property type="entry name" value="Amidase_6"/>
</dbReference>
<reference evidence="3" key="1">
    <citation type="submission" date="2017-07" db="EMBL/GenBank/DDBJ databases">
        <title>Draft genome sequence of Effusibacillus lacus strain skLN1.</title>
        <authorList>
            <person name="Watanabe M."/>
            <person name="Kojima H."/>
            <person name="Fukui M."/>
        </authorList>
    </citation>
    <scope>NUCLEOTIDE SEQUENCE [LARGE SCALE GENOMIC DNA]</scope>
    <source>
        <strain evidence="3">skLN1</strain>
    </source>
</reference>
<dbReference type="AlphaFoldDB" id="A0A292YT60"/>
<keyword evidence="3" id="KW-1185">Reference proteome</keyword>
<comment type="caution">
    <text evidence="2">The sequence shown here is derived from an EMBL/GenBank/DDBJ whole genome shotgun (WGS) entry which is preliminary data.</text>
</comment>
<dbReference type="PANTHER" id="PTHR40032:SF1">
    <property type="entry name" value="EXPORTED PROTEIN"/>
    <property type="match status" value="1"/>
</dbReference>
<dbReference type="EMBL" id="BDUF01000112">
    <property type="protein sequence ID" value="GAX91953.1"/>
    <property type="molecule type" value="Genomic_DNA"/>
</dbReference>
<dbReference type="Proteomes" id="UP000217785">
    <property type="component" value="Unassembled WGS sequence"/>
</dbReference>
<feature type="domain" description="Putative amidase" evidence="1">
    <location>
        <begin position="153"/>
        <end position="306"/>
    </location>
</feature>
<evidence type="ECO:0000259" key="1">
    <source>
        <dbReference type="Pfam" id="PF12671"/>
    </source>
</evidence>
<organism evidence="2 3">
    <name type="scientific">Effusibacillus lacus</name>
    <dbReference type="NCBI Taxonomy" id="1348429"/>
    <lineage>
        <taxon>Bacteria</taxon>
        <taxon>Bacillati</taxon>
        <taxon>Bacillota</taxon>
        <taxon>Bacilli</taxon>
        <taxon>Bacillales</taxon>
        <taxon>Alicyclobacillaceae</taxon>
        <taxon>Effusibacillus</taxon>
    </lineage>
</organism>
<sequence length="314" mass="37063">MNTEWRQAIRNFYEAKNKAWLTGDGENLVKMASRPEAIRACLKDIEALRRSALARGVQYRKSRTNVKILKTTPVRDGKIRVDLLEQMTWIYNDGVEVDHQARLQPIRVTLDHSEGRWKIEKLDSIGEKEERSLIKGQLDFRAFDHELGTRQARYDRRKAQRYAELWWNGFNPQYKKFEVDCTNYVSQCMHAGGMPMAFNPRKDRGWWYRHQGGNASWSYSWAVAHALRWYLEGSGRAAVVTNPQQLKIGDVICYDWEGDGMWQHNTIVVDFNHEGMPLVNAHTVASQRRYWDYKDSYAWTEQTKYRFFHIKDAF</sequence>
<dbReference type="Pfam" id="PF12671">
    <property type="entry name" value="Amidase_6"/>
    <property type="match status" value="1"/>
</dbReference>
<dbReference type="RefSeq" id="WP_096184250.1">
    <property type="nucleotide sequence ID" value="NZ_BDUF01000112.1"/>
</dbReference>
<name>A0A292YT60_9BACL</name>
<gene>
    <name evidence="2" type="ORF">EFBL_3644</name>
</gene>
<accession>A0A292YT60</accession>